<feature type="binding site" evidence="5">
    <location>
        <position position="195"/>
    </location>
    <ligand>
        <name>substrate</name>
    </ligand>
</feature>
<evidence type="ECO:0000256" key="1">
    <source>
        <dbReference type="ARBA" id="ARBA00022676"/>
    </source>
</evidence>
<feature type="binding site" evidence="5">
    <location>
        <position position="393"/>
    </location>
    <ligand>
        <name>Zn(2+)</name>
        <dbReference type="ChEBI" id="CHEBI:29105"/>
    </ligand>
</feature>
<protein>
    <recommendedName>
        <fullName evidence="5">Queuine tRNA-ribosyltransferase</fullName>
        <ecNumber evidence="5">2.4.2.29</ecNumber>
    </recommendedName>
    <alternativeName>
        <fullName evidence="5">Guanine insertion enzyme</fullName>
    </alternativeName>
    <alternativeName>
        <fullName evidence="5">tRNA-guanine transglycosylase</fullName>
    </alternativeName>
</protein>
<dbReference type="GO" id="GO:0005829">
    <property type="term" value="C:cytosol"/>
    <property type="evidence" value="ECO:0007669"/>
    <property type="project" value="TreeGrafter"/>
</dbReference>
<gene>
    <name evidence="5 7" type="primary">tgt</name>
    <name evidence="7" type="ORF">SAC06_04765</name>
</gene>
<dbReference type="NCBIfam" id="TIGR00449">
    <property type="entry name" value="tgt_general"/>
    <property type="match status" value="1"/>
</dbReference>
<dbReference type="EC" id="2.4.2.29" evidence="5"/>
<feature type="active site" description="Nucleophile" evidence="5">
    <location>
        <position position="324"/>
    </location>
</feature>
<dbReference type="HAMAP" id="MF_00168">
    <property type="entry name" value="Q_tRNA_Tgt"/>
    <property type="match status" value="1"/>
</dbReference>
<feature type="domain" description="tRNA-guanine(15) transglycosylase-like" evidence="6">
    <location>
        <begin position="35"/>
        <end position="425"/>
    </location>
</feature>
<dbReference type="AlphaFoldDB" id="A0AAU7VAV5"/>
<dbReference type="EMBL" id="CP138335">
    <property type="protein sequence ID" value="XBW08869.1"/>
    <property type="molecule type" value="Genomic_DNA"/>
</dbReference>
<keyword evidence="3 5" id="KW-0819">tRNA processing</keyword>
<dbReference type="Pfam" id="PF01702">
    <property type="entry name" value="TGT"/>
    <property type="match status" value="1"/>
</dbReference>
<dbReference type="PANTHER" id="PTHR46499">
    <property type="entry name" value="QUEUINE TRNA-RIBOSYLTRANSFERASE"/>
    <property type="match status" value="1"/>
</dbReference>
<dbReference type="RefSeq" id="WP_350259069.1">
    <property type="nucleotide sequence ID" value="NZ_CP138335.1"/>
</dbReference>
<evidence type="ECO:0000256" key="4">
    <source>
        <dbReference type="ARBA" id="ARBA00022785"/>
    </source>
</evidence>
<comment type="caution">
    <text evidence="5">Lacks conserved residue(s) required for the propagation of feature annotation.</text>
</comment>
<dbReference type="InterPro" id="IPR050076">
    <property type="entry name" value="ArchSynthase1/Queuine_TRR"/>
</dbReference>
<comment type="subunit">
    <text evidence="5">Homodimer. Within each dimer, one monomer is responsible for RNA recognition and catalysis, while the other monomer binds to the replacement base PreQ1.</text>
</comment>
<evidence type="ECO:0000256" key="2">
    <source>
        <dbReference type="ARBA" id="ARBA00022679"/>
    </source>
</evidence>
<sequence>MVSNWIGAPAQMWAPTEAGPDRGFTLEAELPGTLGRTGVIHTAHGPIRTPAFIPVGTKANVKGLVPEMVRDLGAQAVLANAYHLYLQPGSDLVDEAGGLGRFMNWPGPTYTDSGGFQVLSMGAGYKKVLSDQFAGKIAGDTAAQERLAVKESRASVDDDGVTFRSHLDGTKHRFTAEVSLGIQHQLGADIMFAFDELTSLLHPYDYQVESLARTEAWARRCLQAHRRLTEERVSKPYQQLWGVVQGAQYQDLRERAATTLARMDEDGWQFDGFGIGGALEKERLGTIVGWVSAQLPADKPRHLLGISEPLDFFQAIEAGADTFDCVNPSRVARNAAIYTPDGRFNITNARFARDFSPLVTGCGCYTCTHYSQAYVRHLFKAKEILAATLATIHNEWFTVRLVDAIRQSIADGTYWELKEDVLERFYGN</sequence>
<keyword evidence="2 5" id="KW-0808">Transferase</keyword>
<feature type="binding site" evidence="5">
    <location>
        <position position="245"/>
    </location>
    <ligand>
        <name>substrate</name>
    </ligand>
</feature>
<dbReference type="PANTHER" id="PTHR46499:SF1">
    <property type="entry name" value="QUEUINE TRNA-RIBOSYLTRANSFERASE"/>
    <property type="match status" value="1"/>
</dbReference>
<accession>A0AAU7VAV5</accession>
<keyword evidence="5" id="KW-0862">Zinc</keyword>
<dbReference type="KEGG" id="sapp:SAC06_04765"/>
<comment type="similarity">
    <text evidence="5">Belongs to the queuine tRNA-ribosyltransferase family.</text>
</comment>
<feature type="binding site" evidence="5">
    <location>
        <position position="364"/>
    </location>
    <ligand>
        <name>Zn(2+)</name>
        <dbReference type="ChEBI" id="CHEBI:29105"/>
    </ligand>
</feature>
<dbReference type="InterPro" id="IPR002616">
    <property type="entry name" value="tRNA_ribo_trans-like"/>
</dbReference>
<evidence type="ECO:0000259" key="6">
    <source>
        <dbReference type="Pfam" id="PF01702"/>
    </source>
</evidence>
<dbReference type="Gene3D" id="3.20.20.105">
    <property type="entry name" value="Queuine tRNA-ribosyltransferase-like"/>
    <property type="match status" value="1"/>
</dbReference>
<proteinExistence type="inferred from homology"/>
<keyword evidence="4 5" id="KW-0671">Queuosine biosynthesis</keyword>
<comment type="pathway">
    <text evidence="5">tRNA modification; tRNA-queuosine biosynthesis.</text>
</comment>
<keyword evidence="1 5" id="KW-0328">Glycosyltransferase</keyword>
<name>A0AAU7VAV5_9ACTO</name>
<dbReference type="InterPro" id="IPR004803">
    <property type="entry name" value="TGT"/>
</dbReference>
<feature type="binding site" evidence="5">
    <location>
        <position position="362"/>
    </location>
    <ligand>
        <name>Zn(2+)</name>
        <dbReference type="ChEBI" id="CHEBI:29105"/>
    </ligand>
</feature>
<dbReference type="GO" id="GO:0046872">
    <property type="term" value="F:metal ion binding"/>
    <property type="evidence" value="ECO:0007669"/>
    <property type="project" value="UniProtKB-KW"/>
</dbReference>
<dbReference type="SUPFAM" id="SSF51713">
    <property type="entry name" value="tRNA-guanine transglycosylase"/>
    <property type="match status" value="1"/>
</dbReference>
<organism evidence="7">
    <name type="scientific">Scrofimicrobium appendicitidis</name>
    <dbReference type="NCBI Taxonomy" id="3079930"/>
    <lineage>
        <taxon>Bacteria</taxon>
        <taxon>Bacillati</taxon>
        <taxon>Actinomycetota</taxon>
        <taxon>Actinomycetes</taxon>
        <taxon>Actinomycetales</taxon>
        <taxon>Actinomycetaceae</taxon>
        <taxon>Scrofimicrobium</taxon>
    </lineage>
</organism>
<feature type="binding site" evidence="5">
    <location>
        <position position="277"/>
    </location>
    <ligand>
        <name>substrate</name>
    </ligand>
</feature>
<comment type="cofactor">
    <cofactor evidence="5">
        <name>Zn(2+)</name>
        <dbReference type="ChEBI" id="CHEBI:29105"/>
    </cofactor>
    <text evidence="5">Binds 1 zinc ion per subunit.</text>
</comment>
<comment type="catalytic activity">
    <reaction evidence="5">
        <text>7-aminomethyl-7-carbaguanine + guanosine(34) in tRNA = 7-aminomethyl-7-carbaguanosine(34) in tRNA + guanine</text>
        <dbReference type="Rhea" id="RHEA:24104"/>
        <dbReference type="Rhea" id="RHEA-COMP:10341"/>
        <dbReference type="Rhea" id="RHEA-COMP:10342"/>
        <dbReference type="ChEBI" id="CHEBI:16235"/>
        <dbReference type="ChEBI" id="CHEBI:58703"/>
        <dbReference type="ChEBI" id="CHEBI:74269"/>
        <dbReference type="ChEBI" id="CHEBI:82833"/>
        <dbReference type="EC" id="2.4.2.29"/>
    </reaction>
</comment>
<evidence type="ECO:0000313" key="7">
    <source>
        <dbReference type="EMBL" id="XBW08869.1"/>
    </source>
</evidence>
<dbReference type="NCBIfam" id="TIGR00430">
    <property type="entry name" value="Q_tRNA_tgt"/>
    <property type="match status" value="1"/>
</dbReference>
<dbReference type="InterPro" id="IPR036511">
    <property type="entry name" value="TGT-like_sf"/>
</dbReference>
<keyword evidence="5" id="KW-0479">Metal-binding</keyword>
<comment type="function">
    <text evidence="5">Catalyzes the base-exchange of a guanine (G) residue with the queuine precursor 7-aminomethyl-7-deazaguanine (PreQ1) at position 34 (anticodon wobble position) in tRNAs with GU(N) anticodons (tRNA-Asp, -Asn, -His and -Tyr). Catalysis occurs through a double-displacement mechanism. The nucleophile active site attacks the C1' of nucleotide 34 to detach the guanine base from the RNA, forming a covalent enzyme-RNA intermediate. The proton acceptor active site deprotonates the incoming PreQ1, allowing a nucleophilic attack on the C1' of the ribose to form the product. After dissociation, two additional enzymatic reactions on the tRNA convert PreQ1 to queuine (Q), resulting in the hypermodified nucleoside queuosine (7-(((4,5-cis-dihydroxy-2-cyclopenten-1-yl)amino)methyl)-7-deazaguanosine).</text>
</comment>
<feature type="binding site" evidence="5">
    <location>
        <position position="367"/>
    </location>
    <ligand>
        <name>Zn(2+)</name>
        <dbReference type="ChEBI" id="CHEBI:29105"/>
    </ligand>
</feature>
<reference evidence="7" key="1">
    <citation type="submission" date="2023-11" db="EMBL/GenBank/DDBJ databases">
        <title>Scrofimicrobium hongkongense sp. nov., isolated from a patient with peritonitis.</title>
        <authorList>
            <person name="Lao H.Y."/>
            <person name="Wong A.Y.P."/>
            <person name="Ng T.L."/>
            <person name="Wong R.Y.L."/>
            <person name="Yau M.C.Y."/>
            <person name="Lam J.Y.W."/>
            <person name="Siu G.K.H."/>
        </authorList>
    </citation>
    <scope>NUCLEOTIDE SEQUENCE</scope>
    <source>
        <strain evidence="7">R131</strain>
    </source>
</reference>
<feature type="active site" description="Proton acceptor" evidence="5">
    <location>
        <position position="112"/>
    </location>
</feature>
<dbReference type="GO" id="GO:0008616">
    <property type="term" value="P:tRNA queuosine(34) biosynthetic process"/>
    <property type="evidence" value="ECO:0007669"/>
    <property type="project" value="UniProtKB-UniRule"/>
</dbReference>
<evidence type="ECO:0000256" key="3">
    <source>
        <dbReference type="ARBA" id="ARBA00022694"/>
    </source>
</evidence>
<evidence type="ECO:0000256" key="5">
    <source>
        <dbReference type="HAMAP-Rule" id="MF_00168"/>
    </source>
</evidence>
<feature type="binding site" evidence="5">
    <location>
        <begin position="112"/>
        <end position="116"/>
    </location>
    <ligand>
        <name>substrate</name>
    </ligand>
</feature>
<dbReference type="GO" id="GO:0008479">
    <property type="term" value="F:tRNA-guanosine(34) queuine transglycosylase activity"/>
    <property type="evidence" value="ECO:0007669"/>
    <property type="project" value="UniProtKB-UniRule"/>
</dbReference>